<dbReference type="Gene3D" id="1.10.132.130">
    <property type="match status" value="1"/>
</dbReference>
<proteinExistence type="predicted"/>
<protein>
    <submittedName>
        <fullName evidence="1">Uncharacterized protein</fullName>
    </submittedName>
</protein>
<name>A0A7R9QRJ3_9ACAR</name>
<accession>A0A7R9QRJ3</accession>
<dbReference type="EMBL" id="OC922336">
    <property type="protein sequence ID" value="CAD7654107.1"/>
    <property type="molecule type" value="Genomic_DNA"/>
</dbReference>
<feature type="non-terminal residue" evidence="1">
    <location>
        <position position="138"/>
    </location>
</feature>
<reference evidence="1" key="1">
    <citation type="submission" date="2020-11" db="EMBL/GenBank/DDBJ databases">
        <authorList>
            <person name="Tran Van P."/>
        </authorList>
    </citation>
    <scope>NUCLEOTIDE SEQUENCE</scope>
</reference>
<sequence length="138" mass="15736">HVQQYGDLTIAQLPASQFLGSKKSVIPLSIPNPTKVTSDSKVSNRDVPLVLARGQDWVNLVYGRQWLDNHMNAYVNSIQHLFSGQSVDVLNTRLELNDRQCYHRFVDTFNDKCMNIGQNSYALGKLYMTPKYYINAIN</sequence>
<organism evidence="1">
    <name type="scientific">Oppiella nova</name>
    <dbReference type="NCBI Taxonomy" id="334625"/>
    <lineage>
        <taxon>Eukaryota</taxon>
        <taxon>Metazoa</taxon>
        <taxon>Ecdysozoa</taxon>
        <taxon>Arthropoda</taxon>
        <taxon>Chelicerata</taxon>
        <taxon>Arachnida</taxon>
        <taxon>Acari</taxon>
        <taxon>Acariformes</taxon>
        <taxon>Sarcoptiformes</taxon>
        <taxon>Oribatida</taxon>
        <taxon>Brachypylina</taxon>
        <taxon>Oppioidea</taxon>
        <taxon>Oppiidae</taxon>
        <taxon>Oppiella</taxon>
    </lineage>
</organism>
<dbReference type="AlphaFoldDB" id="A0A7R9QRJ3"/>
<gene>
    <name evidence="1" type="ORF">ONB1V03_LOCUS10757</name>
</gene>
<evidence type="ECO:0000313" key="2">
    <source>
        <dbReference type="Proteomes" id="UP000728032"/>
    </source>
</evidence>
<dbReference type="InterPro" id="IPR046427">
    <property type="entry name" value="Legumain_prodom_sf"/>
</dbReference>
<dbReference type="OrthoDB" id="192611at2759"/>
<keyword evidence="2" id="KW-1185">Reference proteome</keyword>
<dbReference type="Proteomes" id="UP000728032">
    <property type="component" value="Unassembled WGS sequence"/>
</dbReference>
<dbReference type="EMBL" id="CAJPVJ010007511">
    <property type="protein sequence ID" value="CAG2171294.1"/>
    <property type="molecule type" value="Genomic_DNA"/>
</dbReference>
<feature type="non-terminal residue" evidence="1">
    <location>
        <position position="1"/>
    </location>
</feature>
<evidence type="ECO:0000313" key="1">
    <source>
        <dbReference type="EMBL" id="CAD7654107.1"/>
    </source>
</evidence>